<dbReference type="GO" id="GO:0016020">
    <property type="term" value="C:membrane"/>
    <property type="evidence" value="ECO:0007669"/>
    <property type="project" value="UniProtKB-SubCell"/>
</dbReference>
<evidence type="ECO:0000313" key="6">
    <source>
        <dbReference type="EMBL" id="OMO57867.1"/>
    </source>
</evidence>
<evidence type="ECO:0000256" key="4">
    <source>
        <dbReference type="ARBA" id="ARBA00023002"/>
    </source>
</evidence>
<keyword evidence="7" id="KW-1185">Reference proteome</keyword>
<keyword evidence="2" id="KW-0812">Transmembrane</keyword>
<evidence type="ECO:0000256" key="1">
    <source>
        <dbReference type="ARBA" id="ARBA00004370"/>
    </source>
</evidence>
<dbReference type="OrthoDB" id="426882at2759"/>
<dbReference type="STRING" id="93759.A0A1R3GIH4"/>
<evidence type="ECO:0000256" key="5">
    <source>
        <dbReference type="ARBA" id="ARBA00023136"/>
    </source>
</evidence>
<dbReference type="InterPro" id="IPR050584">
    <property type="entry name" value="Cholesterol_7-desaturase"/>
</dbReference>
<dbReference type="PANTHER" id="PTHR21266">
    <property type="entry name" value="IRON-SULFUR DOMAIN CONTAINING PROTEIN"/>
    <property type="match status" value="1"/>
</dbReference>
<protein>
    <submittedName>
        <fullName evidence="6">Protochlorophyllide-dependent translocon component 52, chloroplastic-like protein</fullName>
    </submittedName>
</protein>
<dbReference type="AlphaFoldDB" id="A0A1R3GIH4"/>
<gene>
    <name evidence="6" type="ORF">COLO4_35036</name>
</gene>
<dbReference type="GO" id="GO:0016491">
    <property type="term" value="F:oxidoreductase activity"/>
    <property type="evidence" value="ECO:0007669"/>
    <property type="project" value="UniProtKB-KW"/>
</dbReference>
<dbReference type="Proteomes" id="UP000187203">
    <property type="component" value="Unassembled WGS sequence"/>
</dbReference>
<name>A0A1R3GIH4_9ROSI</name>
<accession>A0A1R3GIH4</accession>
<reference evidence="7" key="1">
    <citation type="submission" date="2013-09" db="EMBL/GenBank/DDBJ databases">
        <title>Corchorus olitorius genome sequencing.</title>
        <authorList>
            <person name="Alam M."/>
            <person name="Haque M.S."/>
            <person name="Islam M.S."/>
            <person name="Emdad E.M."/>
            <person name="Islam M.M."/>
            <person name="Ahmed B."/>
            <person name="Halim A."/>
            <person name="Hossen Q.M.M."/>
            <person name="Hossain M.Z."/>
            <person name="Ahmed R."/>
            <person name="Khan M.M."/>
            <person name="Islam R."/>
            <person name="Rashid M.M."/>
            <person name="Khan S.A."/>
            <person name="Rahman M.S."/>
            <person name="Alam M."/>
            <person name="Yahiya A.S."/>
            <person name="Khan M.S."/>
            <person name="Azam M.S."/>
            <person name="Haque T."/>
            <person name="Lashkar M.Z.H."/>
            <person name="Akhand A.I."/>
            <person name="Morshed G."/>
            <person name="Roy S."/>
            <person name="Uddin K.S."/>
            <person name="Rabeya T."/>
            <person name="Hossain A.S."/>
            <person name="Chowdhury A."/>
            <person name="Snigdha A.R."/>
            <person name="Mortoza M.S."/>
            <person name="Matin S.A."/>
            <person name="Hoque S.M.E."/>
            <person name="Islam M.K."/>
            <person name="Roy D.K."/>
            <person name="Haider R."/>
            <person name="Moosa M.M."/>
            <person name="Elias S.M."/>
            <person name="Hasan A.M."/>
            <person name="Jahan S."/>
            <person name="Shafiuddin M."/>
            <person name="Mahmood N."/>
            <person name="Shommy N.S."/>
        </authorList>
    </citation>
    <scope>NUCLEOTIDE SEQUENCE [LARGE SCALE GENOMIC DNA]</scope>
    <source>
        <strain evidence="7">cv. O-4</strain>
    </source>
</reference>
<sequence>MDVLRGSSAIVPSPYSNPTTPINKTQFFTKPLTPQNLLFKPLIYKITSKSKLFTALSSNPATTESMEEPKPPEPEVQVESGKEKFDCWHYYLLLTSTIEYIRLKYKVHTFKKACVAVYPSTVQYDIVWRWPNTDPQYKDIIMKKKPPYIAELEDPSFTKAIGNRDIPYGNKAECNVNGG</sequence>
<comment type="caution">
    <text evidence="6">The sequence shown here is derived from an EMBL/GenBank/DDBJ whole genome shotgun (WGS) entry which is preliminary data.</text>
</comment>
<keyword evidence="5" id="KW-0472">Membrane</keyword>
<proteinExistence type="predicted"/>
<comment type="subcellular location">
    <subcellularLocation>
        <location evidence="1">Membrane</location>
    </subcellularLocation>
</comment>
<keyword evidence="4" id="KW-0560">Oxidoreductase</keyword>
<organism evidence="6 7">
    <name type="scientific">Corchorus olitorius</name>
    <dbReference type="NCBI Taxonomy" id="93759"/>
    <lineage>
        <taxon>Eukaryota</taxon>
        <taxon>Viridiplantae</taxon>
        <taxon>Streptophyta</taxon>
        <taxon>Embryophyta</taxon>
        <taxon>Tracheophyta</taxon>
        <taxon>Spermatophyta</taxon>
        <taxon>Magnoliopsida</taxon>
        <taxon>eudicotyledons</taxon>
        <taxon>Gunneridae</taxon>
        <taxon>Pentapetalae</taxon>
        <taxon>rosids</taxon>
        <taxon>malvids</taxon>
        <taxon>Malvales</taxon>
        <taxon>Malvaceae</taxon>
        <taxon>Grewioideae</taxon>
        <taxon>Apeibeae</taxon>
        <taxon>Corchorus</taxon>
    </lineage>
</organism>
<dbReference type="EMBL" id="AWUE01022481">
    <property type="protein sequence ID" value="OMO57867.1"/>
    <property type="molecule type" value="Genomic_DNA"/>
</dbReference>
<evidence type="ECO:0000313" key="7">
    <source>
        <dbReference type="Proteomes" id="UP000187203"/>
    </source>
</evidence>
<evidence type="ECO:0000256" key="3">
    <source>
        <dbReference type="ARBA" id="ARBA00022989"/>
    </source>
</evidence>
<dbReference type="GO" id="GO:0005737">
    <property type="term" value="C:cytoplasm"/>
    <property type="evidence" value="ECO:0007669"/>
    <property type="project" value="TreeGrafter"/>
</dbReference>
<dbReference type="PANTHER" id="PTHR21266:SF32">
    <property type="entry name" value="CHOLESTEROL 7-DESATURASE NVD"/>
    <property type="match status" value="1"/>
</dbReference>
<keyword evidence="3" id="KW-1133">Transmembrane helix</keyword>
<evidence type="ECO:0000256" key="2">
    <source>
        <dbReference type="ARBA" id="ARBA00022692"/>
    </source>
</evidence>